<gene>
    <name evidence="1" type="ORF">RF11_15163</name>
</gene>
<reference evidence="1 2" key="1">
    <citation type="journal article" date="2014" name="Genome Biol. Evol.">
        <title>The genome of the myxosporean Thelohanellus kitauei shows adaptations to nutrient acquisition within its fish host.</title>
        <authorList>
            <person name="Yang Y."/>
            <person name="Xiong J."/>
            <person name="Zhou Z."/>
            <person name="Huo F."/>
            <person name="Miao W."/>
            <person name="Ran C."/>
            <person name="Liu Y."/>
            <person name="Zhang J."/>
            <person name="Feng J."/>
            <person name="Wang M."/>
            <person name="Wang M."/>
            <person name="Wang L."/>
            <person name="Yao B."/>
        </authorList>
    </citation>
    <scope>NUCLEOTIDE SEQUENCE [LARGE SCALE GENOMIC DNA]</scope>
    <source>
        <strain evidence="1">Wuqing</strain>
    </source>
</reference>
<evidence type="ECO:0000313" key="2">
    <source>
        <dbReference type="Proteomes" id="UP000031668"/>
    </source>
</evidence>
<protein>
    <submittedName>
        <fullName evidence="1">Uncharacterized protein</fullName>
    </submittedName>
</protein>
<accession>A0A0C2IJG4</accession>
<keyword evidence="2" id="KW-1185">Reference proteome</keyword>
<dbReference type="AlphaFoldDB" id="A0A0C2IJG4"/>
<evidence type="ECO:0000313" key="1">
    <source>
        <dbReference type="EMBL" id="KII65534.1"/>
    </source>
</evidence>
<comment type="caution">
    <text evidence="1">The sequence shown here is derived from an EMBL/GenBank/DDBJ whole genome shotgun (WGS) entry which is preliminary data.</text>
</comment>
<organism evidence="1 2">
    <name type="scientific">Thelohanellus kitauei</name>
    <name type="common">Myxosporean</name>
    <dbReference type="NCBI Taxonomy" id="669202"/>
    <lineage>
        <taxon>Eukaryota</taxon>
        <taxon>Metazoa</taxon>
        <taxon>Cnidaria</taxon>
        <taxon>Myxozoa</taxon>
        <taxon>Myxosporea</taxon>
        <taxon>Bivalvulida</taxon>
        <taxon>Platysporina</taxon>
        <taxon>Myxobolidae</taxon>
        <taxon>Thelohanellus</taxon>
    </lineage>
</organism>
<dbReference type="Proteomes" id="UP000031668">
    <property type="component" value="Unassembled WGS sequence"/>
</dbReference>
<proteinExistence type="predicted"/>
<sequence>MPRYDLTLSSKIALLDKIQSQPLNTSYRRLDEITGVPKSTIARKLVLQEGQAGTLQRKREGKDPDIIEALDQWFSIVSGKGEGNERSPTSALNIYSDFVEDKCCKNKRQTTLDTFFALK</sequence>
<name>A0A0C2IJG4_THEKT</name>
<dbReference type="EMBL" id="JWZT01003797">
    <property type="protein sequence ID" value="KII65534.1"/>
    <property type="molecule type" value="Genomic_DNA"/>
</dbReference>